<dbReference type="InterPro" id="IPR051886">
    <property type="entry name" value="Seed_Dev/Stress_Resp_Reg"/>
</dbReference>
<proteinExistence type="predicted"/>
<gene>
    <name evidence="4" type="primary">LOC105044615</name>
</gene>
<dbReference type="GO" id="GO:0006351">
    <property type="term" value="P:DNA-templated transcription"/>
    <property type="evidence" value="ECO:0007669"/>
    <property type="project" value="InterPro"/>
</dbReference>
<dbReference type="AlphaFoldDB" id="A0A6I9R780"/>
<dbReference type="KEGG" id="egu:105044615"/>
<reference evidence="4" key="1">
    <citation type="submission" date="2025-08" db="UniProtKB">
        <authorList>
            <consortium name="RefSeq"/>
        </authorList>
    </citation>
    <scope>IDENTIFICATION</scope>
</reference>
<dbReference type="PANTHER" id="PTHR46354:SF4">
    <property type="entry name" value="PROTEIN DOG1-LIKE 3"/>
    <property type="match status" value="1"/>
</dbReference>
<dbReference type="GO" id="GO:0043565">
    <property type="term" value="F:sequence-specific DNA binding"/>
    <property type="evidence" value="ECO:0007669"/>
    <property type="project" value="InterPro"/>
</dbReference>
<dbReference type="GeneID" id="105044615"/>
<organism evidence="3 4">
    <name type="scientific">Elaeis guineensis var. tenera</name>
    <name type="common">Oil palm</name>
    <dbReference type="NCBI Taxonomy" id="51953"/>
    <lineage>
        <taxon>Eukaryota</taxon>
        <taxon>Viridiplantae</taxon>
        <taxon>Streptophyta</taxon>
        <taxon>Embryophyta</taxon>
        <taxon>Tracheophyta</taxon>
        <taxon>Spermatophyta</taxon>
        <taxon>Magnoliopsida</taxon>
        <taxon>Liliopsida</taxon>
        <taxon>Arecaceae</taxon>
        <taxon>Arecoideae</taxon>
        <taxon>Cocoseae</taxon>
        <taxon>Elaeidinae</taxon>
        <taxon>Elaeis</taxon>
    </lineage>
</organism>
<feature type="compositionally biased region" description="Basic and acidic residues" evidence="1">
    <location>
        <begin position="37"/>
        <end position="46"/>
    </location>
</feature>
<dbReference type="Pfam" id="PF14144">
    <property type="entry name" value="DOG1"/>
    <property type="match status" value="1"/>
</dbReference>
<protein>
    <submittedName>
        <fullName evidence="4">Protein DELAY OF GERMINATION 1-like</fullName>
    </submittedName>
</protein>
<evidence type="ECO:0000259" key="2">
    <source>
        <dbReference type="PROSITE" id="PS51806"/>
    </source>
</evidence>
<dbReference type="InParanoid" id="A0A6I9R780"/>
<evidence type="ECO:0000256" key="1">
    <source>
        <dbReference type="SAM" id="MobiDB-lite"/>
    </source>
</evidence>
<keyword evidence="3" id="KW-1185">Reference proteome</keyword>
<feature type="region of interest" description="Disordered" evidence="1">
    <location>
        <begin position="27"/>
        <end position="46"/>
    </location>
</feature>
<sequence length="260" mass="29382">MPDRPSDQFDRLYECWLAEKHSDLQALRAAASAPRPKTPEEEAEEDRRLKLPVERVLGHCENYYRAKAACATRDVTPMFSPTWTSSTENLFLWVGGWRPSVAFHLLYSKSGLQLEAQLGEVIRGVPTRDLADLSLEQLQRINELQCRTIRKEKEISEEEARTQEGVADTQMVELSHVLSETGGTAEAAEMMETAMQEKREGMGRVLEKADELRLETLKGVVEILRPMQAVHFLIAAAELQLWLHEYGTKKDAERGTASSA</sequence>
<accession>A0A6I9R780</accession>
<evidence type="ECO:0000313" key="3">
    <source>
        <dbReference type="Proteomes" id="UP000504607"/>
    </source>
</evidence>
<dbReference type="FunCoup" id="A0A6I9R780">
    <property type="interactions" value="350"/>
</dbReference>
<dbReference type="RefSeq" id="XP_010920869.1">
    <property type="nucleotide sequence ID" value="XM_010922567.2"/>
</dbReference>
<evidence type="ECO:0000313" key="4">
    <source>
        <dbReference type="RefSeq" id="XP_010920869.1"/>
    </source>
</evidence>
<name>A0A6I9R780_ELAGV</name>
<dbReference type="PROSITE" id="PS51806">
    <property type="entry name" value="DOG1"/>
    <property type="match status" value="1"/>
</dbReference>
<feature type="domain" description="DOG1" evidence="2">
    <location>
        <begin position="6"/>
        <end position="253"/>
    </location>
</feature>
<dbReference type="OrthoDB" id="542841at2759"/>
<dbReference type="PANTHER" id="PTHR46354">
    <property type="entry name" value="DOG1 DOMAIN-CONTAINING PROTEIN"/>
    <property type="match status" value="1"/>
</dbReference>
<dbReference type="Proteomes" id="UP000504607">
    <property type="component" value="Chromosome 5"/>
</dbReference>
<dbReference type="InterPro" id="IPR025422">
    <property type="entry name" value="TGA_domain"/>
</dbReference>